<evidence type="ECO:0000313" key="2">
    <source>
        <dbReference type="EMBL" id="CAD9305290.1"/>
    </source>
</evidence>
<dbReference type="EMBL" id="HBGL01013166">
    <property type="protein sequence ID" value="CAD9305290.1"/>
    <property type="molecule type" value="Transcribed_RNA"/>
</dbReference>
<evidence type="ECO:0000256" key="1">
    <source>
        <dbReference type="SAM" id="MobiDB-lite"/>
    </source>
</evidence>
<dbReference type="AlphaFoldDB" id="A0A7S1VMU3"/>
<reference evidence="2" key="1">
    <citation type="submission" date="2021-01" db="EMBL/GenBank/DDBJ databases">
        <authorList>
            <person name="Corre E."/>
            <person name="Pelletier E."/>
            <person name="Niang G."/>
            <person name="Scheremetjew M."/>
            <person name="Finn R."/>
            <person name="Kale V."/>
            <person name="Holt S."/>
            <person name="Cochrane G."/>
            <person name="Meng A."/>
            <person name="Brown T."/>
            <person name="Cohen L."/>
        </authorList>
    </citation>
    <scope>NUCLEOTIDE SEQUENCE</scope>
    <source>
        <strain evidence="2">ATCC 50979</strain>
    </source>
</reference>
<feature type="compositionally biased region" description="Acidic residues" evidence="1">
    <location>
        <begin position="32"/>
        <end position="55"/>
    </location>
</feature>
<organism evidence="2">
    <name type="scientific">Sexangularia sp. CB-2014</name>
    <dbReference type="NCBI Taxonomy" id="1486929"/>
    <lineage>
        <taxon>Eukaryota</taxon>
        <taxon>Amoebozoa</taxon>
        <taxon>Tubulinea</taxon>
        <taxon>Elardia</taxon>
        <taxon>Arcellinida</taxon>
        <taxon>Arcellinida incertae sedis</taxon>
        <taxon>Sexangularia</taxon>
    </lineage>
</organism>
<feature type="compositionally biased region" description="Basic and acidic residues" evidence="1">
    <location>
        <begin position="104"/>
        <end position="115"/>
    </location>
</feature>
<feature type="region of interest" description="Disordered" evidence="1">
    <location>
        <begin position="104"/>
        <end position="139"/>
    </location>
</feature>
<proteinExistence type="predicted"/>
<sequence>MSPPDAPQAAHSFSLFGPTGDAGVATTSAQEGAEDAGVEADAGVEVDAGVEGDEEDAGGCAAVGCALLVVFAWSAAVTWARSSSSTFLAISRCRSFSASRARIDPEEVRERRVDFGEEGGEVDGEVEGGVEEDPDGASK</sequence>
<gene>
    <name evidence="2" type="ORF">SSP0437_LOCUS10291</name>
</gene>
<name>A0A7S1VMU3_9EUKA</name>
<accession>A0A7S1VMU3</accession>
<feature type="region of interest" description="Disordered" evidence="1">
    <location>
        <begin position="1"/>
        <end position="55"/>
    </location>
</feature>
<feature type="compositionally biased region" description="Acidic residues" evidence="1">
    <location>
        <begin position="116"/>
        <end position="139"/>
    </location>
</feature>
<protein>
    <submittedName>
        <fullName evidence="2">Uncharacterized protein</fullName>
    </submittedName>
</protein>